<proteinExistence type="predicted"/>
<feature type="transmembrane region" description="Helical" evidence="2">
    <location>
        <begin position="236"/>
        <end position="258"/>
    </location>
</feature>
<dbReference type="KEGG" id="rgu:A4W93_28405"/>
<feature type="transmembrane region" description="Helical" evidence="2">
    <location>
        <begin position="28"/>
        <end position="50"/>
    </location>
</feature>
<feature type="transmembrane region" description="Helical" evidence="2">
    <location>
        <begin position="62"/>
        <end position="85"/>
    </location>
</feature>
<evidence type="ECO:0000256" key="2">
    <source>
        <dbReference type="SAM" id="Phobius"/>
    </source>
</evidence>
<feature type="transmembrane region" description="Helical" evidence="2">
    <location>
        <begin position="139"/>
        <end position="162"/>
    </location>
</feature>
<sequence>MLAASGAAALVYQVLWIKQLSLVVGVEVHAVSIAVSAFFAGLAAGGWWLGRFADRVARPLRLCAALELGIAALAIATTVLLSQAAPWFVSLQSAVGPLAWALPLVLVAAPAFLMGGTLPVLLRAADPGEGRVATTGGRLYAANTAGAIAGALLAPFVLIPWLGVQGTALAAALANVAVAACAWMLDRGPAATPSAVADEPAGSRTALALYAVAGGLALGYEVVWSQAIVQFMSTRAYAFAIVLATYLAGLVIGSALAARPADRSRQPWAVFGLLVASAGLVALVEVVSLGAWLPAWQSAAARAVGGDAPLTAMSARFAVAALAIVFVPTLLLGAAFPYALRLAVGPGRIGSGVGRVVALNTVGGIAGTLLVGFALVPALGLVRTLAVLAVAAAALGVVASRQSQGRLRFAVPALALATLVTAVLAPPDRLATLLAEARGGKLVAYEESRGGTVAVIEQTAGQRTFRRLYIQGVSNSGDTMTSLRYMRLQALLPLIVHRGEPKSALVIGLGTGITGGSLLAWPGLERREVVELLPAVVRAVPGFSGNFDLASDPRLTIRVRDGRHELLGNPQRHDLITLEPPPPSAAGVVNLYATEFYALAASRLQPGGLVAQWLPLPTQNDADTRALVQSFLAVFPHATLWTTELHEMLLVGSMDPIELDLPRIRQRFTEPAVAQALGAVGVASPEALLATWVTGREGLVRYAGDVPAVTDDRPAIEYAPWVRREEFPMTLSNLVELQTEPPLQGGDAAFGDAVKAERATLMAFYRAGLAAYIGDRRGWAQEMNTVMRADGTNPYYRWFGGQAR</sequence>
<dbReference type="SUPFAM" id="SSF103473">
    <property type="entry name" value="MFS general substrate transporter"/>
    <property type="match status" value="1"/>
</dbReference>
<name>A0A1W6LIJ8_9BURK</name>
<organism evidence="3 4">
    <name type="scientific">Piscinibacter gummiphilus</name>
    <dbReference type="NCBI Taxonomy" id="946333"/>
    <lineage>
        <taxon>Bacteria</taxon>
        <taxon>Pseudomonadati</taxon>
        <taxon>Pseudomonadota</taxon>
        <taxon>Betaproteobacteria</taxon>
        <taxon>Burkholderiales</taxon>
        <taxon>Sphaerotilaceae</taxon>
        <taxon>Piscinibacter</taxon>
    </lineage>
</organism>
<reference evidence="3 4" key="1">
    <citation type="submission" date="2016-04" db="EMBL/GenBank/DDBJ databases">
        <title>Complete genome sequence of natural rubber-degrading, novel Gram-negative bacterium, Rhizobacter gummiphilus strain NS21.</title>
        <authorList>
            <person name="Tabata M."/>
            <person name="Kasai D."/>
            <person name="Fukuda M."/>
        </authorList>
    </citation>
    <scope>NUCLEOTIDE SEQUENCE [LARGE SCALE GENOMIC DNA]</scope>
    <source>
        <strain evidence="3 4">NS21</strain>
    </source>
</reference>
<dbReference type="EMBL" id="CP015118">
    <property type="protein sequence ID" value="ARN24101.1"/>
    <property type="molecule type" value="Genomic_DNA"/>
</dbReference>
<dbReference type="STRING" id="946333.A4W93_28405"/>
<dbReference type="AlphaFoldDB" id="A0A1W6LIJ8"/>
<dbReference type="GO" id="GO:0006596">
    <property type="term" value="P:polyamine biosynthetic process"/>
    <property type="evidence" value="ECO:0007669"/>
    <property type="project" value="UniProtKB-KW"/>
</dbReference>
<feature type="transmembrane region" description="Helical" evidence="2">
    <location>
        <begin position="315"/>
        <end position="340"/>
    </location>
</feature>
<feature type="transmembrane region" description="Helical" evidence="2">
    <location>
        <begin position="168"/>
        <end position="185"/>
    </location>
</feature>
<dbReference type="Proteomes" id="UP000193427">
    <property type="component" value="Chromosome"/>
</dbReference>
<dbReference type="NCBIfam" id="NF037959">
    <property type="entry name" value="MFS_SpdSyn"/>
    <property type="match status" value="2"/>
</dbReference>
<keyword evidence="2" id="KW-0812">Transmembrane</keyword>
<feature type="transmembrane region" description="Helical" evidence="2">
    <location>
        <begin position="407"/>
        <end position="425"/>
    </location>
</feature>
<protein>
    <submittedName>
        <fullName evidence="3">Spermidine synthase</fullName>
    </submittedName>
</protein>
<evidence type="ECO:0000313" key="3">
    <source>
        <dbReference type="EMBL" id="ARN24101.1"/>
    </source>
</evidence>
<feature type="transmembrane region" description="Helical" evidence="2">
    <location>
        <begin position="97"/>
        <end position="118"/>
    </location>
</feature>
<keyword evidence="2" id="KW-0472">Membrane</keyword>
<feature type="transmembrane region" description="Helical" evidence="2">
    <location>
        <begin position="270"/>
        <end position="295"/>
    </location>
</feature>
<accession>A0A1W6LIJ8</accession>
<dbReference type="Gene3D" id="3.40.50.150">
    <property type="entry name" value="Vaccinia Virus protein VP39"/>
    <property type="match status" value="1"/>
</dbReference>
<dbReference type="OrthoDB" id="5516475at2"/>
<gene>
    <name evidence="3" type="ORF">A4W93_28405</name>
</gene>
<keyword evidence="1" id="KW-0620">Polyamine biosynthesis</keyword>
<evidence type="ECO:0000256" key="1">
    <source>
        <dbReference type="ARBA" id="ARBA00023115"/>
    </source>
</evidence>
<keyword evidence="2" id="KW-1133">Transmembrane helix</keyword>
<feature type="transmembrane region" description="Helical" evidence="2">
    <location>
        <begin position="381"/>
        <end position="400"/>
    </location>
</feature>
<dbReference type="InterPro" id="IPR036259">
    <property type="entry name" value="MFS_trans_sf"/>
</dbReference>
<dbReference type="PANTHER" id="PTHR43317">
    <property type="entry name" value="THERMOSPERMINE SYNTHASE ACAULIS5"/>
    <property type="match status" value="1"/>
</dbReference>
<keyword evidence="4" id="KW-1185">Reference proteome</keyword>
<dbReference type="SUPFAM" id="SSF53335">
    <property type="entry name" value="S-adenosyl-L-methionine-dependent methyltransferases"/>
    <property type="match status" value="1"/>
</dbReference>
<feature type="transmembrane region" description="Helical" evidence="2">
    <location>
        <begin position="352"/>
        <end position="375"/>
    </location>
</feature>
<feature type="transmembrane region" description="Helical" evidence="2">
    <location>
        <begin position="206"/>
        <end position="224"/>
    </location>
</feature>
<dbReference type="PANTHER" id="PTHR43317:SF1">
    <property type="entry name" value="THERMOSPERMINE SYNTHASE ACAULIS5"/>
    <property type="match status" value="1"/>
</dbReference>
<evidence type="ECO:0000313" key="4">
    <source>
        <dbReference type="Proteomes" id="UP000193427"/>
    </source>
</evidence>
<dbReference type="InterPro" id="IPR029063">
    <property type="entry name" value="SAM-dependent_MTases_sf"/>
</dbReference>